<dbReference type="PANTHER" id="PTHR30595:SF6">
    <property type="entry name" value="SCHLAFEN ALBA-2 DOMAIN-CONTAINING PROTEIN"/>
    <property type="match status" value="1"/>
</dbReference>
<dbReference type="Proteomes" id="UP000249873">
    <property type="component" value="Chromosome"/>
</dbReference>
<dbReference type="OrthoDB" id="9810282at2"/>
<dbReference type="PANTHER" id="PTHR30595">
    <property type="entry name" value="GLPR-RELATED TRANSCRIPTIONAL REPRESSOR"/>
    <property type="match status" value="1"/>
</dbReference>
<gene>
    <name evidence="2" type="ORF">DJ013_15305</name>
</gene>
<feature type="domain" description="Schlafen AlbA-2" evidence="1">
    <location>
        <begin position="26"/>
        <end position="137"/>
    </location>
</feature>
<protein>
    <submittedName>
        <fullName evidence="2">Transcriptional regulator</fullName>
    </submittedName>
</protein>
<dbReference type="EMBL" id="CP029480">
    <property type="protein sequence ID" value="AWV99454.1"/>
    <property type="molecule type" value="Genomic_DNA"/>
</dbReference>
<dbReference type="AlphaFoldDB" id="A0A2Z4GE43"/>
<sequence>MELAYNGKRIKERSLTDLKNLVSKGEGLYLEFKYKAKYPEKIIREMVAFANTSGGQLLVGVDDDGTLSGLKFADEEEYVLVREIERAITPALNYSIERLRLPNENEILIFHIPESDNKPFKAAQKVYVRHKDRTIQASKEVREILKGRKKDKSLRFNYGDKERQLMTYLADNAHITIDTFAKICDIPKKQASRTLVLMVLTNVLRYEARDEGDIFLPV</sequence>
<dbReference type="InterPro" id="IPR007421">
    <property type="entry name" value="Schlafen_AlbA_2_dom"/>
</dbReference>
<dbReference type="RefSeq" id="WP_111372823.1">
    <property type="nucleotide sequence ID" value="NZ_CP029480.1"/>
</dbReference>
<dbReference type="Pfam" id="PF04326">
    <property type="entry name" value="SLFN_AlbA_2"/>
    <property type="match status" value="1"/>
</dbReference>
<dbReference type="KEGG" id="als:DJ013_15305"/>
<keyword evidence="3" id="KW-1185">Reference proteome</keyword>
<name>A0A2Z4GE43_9BACT</name>
<accession>A0A2Z4GE43</accession>
<evidence type="ECO:0000313" key="2">
    <source>
        <dbReference type="EMBL" id="AWV99454.1"/>
    </source>
</evidence>
<evidence type="ECO:0000259" key="1">
    <source>
        <dbReference type="Pfam" id="PF04326"/>
    </source>
</evidence>
<reference evidence="2 3" key="1">
    <citation type="submission" date="2018-05" db="EMBL/GenBank/DDBJ databases">
        <title>Complete genome sequence of Arcticibacterium luteifluviistationis SM1504T, a cytophagaceae bacterium isolated from Arctic surface seawater.</title>
        <authorList>
            <person name="Li Y."/>
            <person name="Qin Q.-L."/>
        </authorList>
    </citation>
    <scope>NUCLEOTIDE SEQUENCE [LARGE SCALE GENOMIC DNA]</scope>
    <source>
        <strain evidence="2 3">SM1504</strain>
    </source>
</reference>
<dbReference type="InterPro" id="IPR038461">
    <property type="entry name" value="Schlafen_AlbA_2_dom_sf"/>
</dbReference>
<organism evidence="2 3">
    <name type="scientific">Arcticibacterium luteifluviistationis</name>
    <dbReference type="NCBI Taxonomy" id="1784714"/>
    <lineage>
        <taxon>Bacteria</taxon>
        <taxon>Pseudomonadati</taxon>
        <taxon>Bacteroidota</taxon>
        <taxon>Cytophagia</taxon>
        <taxon>Cytophagales</taxon>
        <taxon>Leadbetterellaceae</taxon>
        <taxon>Arcticibacterium</taxon>
    </lineage>
</organism>
<dbReference type="Gene3D" id="3.30.950.30">
    <property type="entry name" value="Schlafen, AAA domain"/>
    <property type="match status" value="1"/>
</dbReference>
<evidence type="ECO:0000313" key="3">
    <source>
        <dbReference type="Proteomes" id="UP000249873"/>
    </source>
</evidence>
<proteinExistence type="predicted"/>